<evidence type="ECO:0000313" key="16">
    <source>
        <dbReference type="Proteomes" id="UP000001744"/>
    </source>
</evidence>
<dbReference type="InterPro" id="IPR035427">
    <property type="entry name" value="Tim10-like_dom_sf"/>
</dbReference>
<dbReference type="GO" id="GO:0042721">
    <property type="term" value="C:TIM22 mitochondrial import inner membrane insertion complex"/>
    <property type="evidence" value="ECO:0007669"/>
    <property type="project" value="EnsemblFungi"/>
</dbReference>
<dbReference type="RefSeq" id="XP_002175327.1">
    <property type="nucleotide sequence ID" value="XM_002175291.2"/>
</dbReference>
<organism evidence="14 16">
    <name type="scientific">Schizosaccharomyces japonicus (strain yFS275 / FY16936)</name>
    <name type="common">Fission yeast</name>
    <dbReference type="NCBI Taxonomy" id="402676"/>
    <lineage>
        <taxon>Eukaryota</taxon>
        <taxon>Fungi</taxon>
        <taxon>Dikarya</taxon>
        <taxon>Ascomycota</taxon>
        <taxon>Taphrinomycotina</taxon>
        <taxon>Schizosaccharomycetes</taxon>
        <taxon>Schizosaccharomycetales</taxon>
        <taxon>Schizosaccharomycetaceae</taxon>
        <taxon>Schizosaccharomyces</taxon>
    </lineage>
</organism>
<keyword evidence="7 12" id="KW-0653">Protein transport</keyword>
<keyword evidence="9 12" id="KW-0496">Mitochondrion</keyword>
<dbReference type="SUPFAM" id="SSF144122">
    <property type="entry name" value="Tim10-like"/>
    <property type="match status" value="1"/>
</dbReference>
<dbReference type="Pfam" id="PF02953">
    <property type="entry name" value="zf-Tim10_DDP"/>
    <property type="match status" value="1"/>
</dbReference>
<dbReference type="GO" id="GO:0046872">
    <property type="term" value="F:metal ion binding"/>
    <property type="evidence" value="ECO:0007669"/>
    <property type="project" value="UniProtKB-KW"/>
</dbReference>
<dbReference type="Gene3D" id="1.10.287.810">
    <property type="entry name" value="Mitochondrial import inner membrane translocase subunit tim13 like domains"/>
    <property type="match status" value="1"/>
</dbReference>
<comment type="subcellular location">
    <subcellularLocation>
        <location evidence="1 12">Mitochondrion inner membrane</location>
        <topology evidence="1 12">Peripheral membrane protein</topology>
        <orientation evidence="1 12">Intermembrane side</orientation>
    </subcellularLocation>
</comment>
<dbReference type="GeneID" id="7050603"/>
<sequence>MERLNAKEQEALGQVLEAKQLKEYLRMYSTLTQNCFKDCVQDFTTNKLSKKEGECIIKCAEKFLKHSERVGQRFAEFNAKQMSS</sequence>
<dbReference type="VEuPathDB" id="FungiDB:SJAG_04208"/>
<comment type="similarity">
    <text evidence="2 12">Belongs to the small Tim family.</text>
</comment>
<dbReference type="JaponicusDB" id="SJAG_04208">
    <property type="gene designation" value="tim9"/>
</dbReference>
<keyword evidence="4" id="KW-0479">Metal-binding</keyword>
<dbReference type="InterPro" id="IPR050673">
    <property type="entry name" value="Mito_inner_translocase_sub"/>
</dbReference>
<evidence type="ECO:0000256" key="7">
    <source>
        <dbReference type="ARBA" id="ARBA00022927"/>
    </source>
</evidence>
<keyword evidence="10 12" id="KW-1015">Disulfide bond</keyword>
<dbReference type="OMA" id="QDFLRMY"/>
<dbReference type="HOGENOM" id="CLU_141397_3_0_1"/>
<evidence type="ECO:0000256" key="2">
    <source>
        <dbReference type="ARBA" id="ARBA00006720"/>
    </source>
</evidence>
<comment type="domain">
    <text evidence="12">The twin CX3C motif contains 4 conserved Cys residues that form 2 disulfide bonds in the mitochondrial intermembrane space.</text>
</comment>
<evidence type="ECO:0000256" key="3">
    <source>
        <dbReference type="ARBA" id="ARBA00022448"/>
    </source>
</evidence>
<dbReference type="OrthoDB" id="1551503at2759"/>
<dbReference type="GO" id="GO:0042719">
    <property type="term" value="C:mitochondrial intermembrane space chaperone complex"/>
    <property type="evidence" value="ECO:0007669"/>
    <property type="project" value="EnsemblFungi"/>
</dbReference>
<dbReference type="GO" id="GO:0045039">
    <property type="term" value="P:protein insertion into mitochondrial inner membrane"/>
    <property type="evidence" value="ECO:0007669"/>
    <property type="project" value="EnsemblFungi"/>
</dbReference>
<dbReference type="PANTHER" id="PTHR13172">
    <property type="entry name" value="MITOCHONDRIAL IMPORT INNER MEMBRANE TRANSLOCASE SUBUNIT TIM9B"/>
    <property type="match status" value="1"/>
</dbReference>
<dbReference type="InterPro" id="IPR004217">
    <property type="entry name" value="Tim10-like"/>
</dbReference>
<keyword evidence="11 12" id="KW-0143">Chaperone</keyword>
<dbReference type="eggNOG" id="KOG3479">
    <property type="taxonomic scope" value="Eukaryota"/>
</dbReference>
<proteinExistence type="inferred from homology"/>
<evidence type="ECO:0000256" key="9">
    <source>
        <dbReference type="ARBA" id="ARBA00023128"/>
    </source>
</evidence>
<feature type="domain" description="Tim10-like" evidence="13">
    <location>
        <begin position="14"/>
        <end position="76"/>
    </location>
</feature>
<keyword evidence="5 12" id="KW-0999">Mitochondrion inner membrane</keyword>
<name>B6K680_SCHJY</name>
<protein>
    <recommendedName>
        <fullName evidence="12">Mitochondrial import inner membrane translocase subunit</fullName>
    </recommendedName>
</protein>
<dbReference type="Proteomes" id="UP000001744">
    <property type="component" value="Unassembled WGS sequence"/>
</dbReference>
<dbReference type="EMBL" id="KE651167">
    <property type="protein sequence ID" value="EEB09034.1"/>
    <property type="molecule type" value="Genomic_DNA"/>
</dbReference>
<comment type="subunit">
    <text evidence="12">Heterohexamer.</text>
</comment>
<accession>B6K680</accession>
<evidence type="ECO:0000256" key="8">
    <source>
        <dbReference type="ARBA" id="ARBA00023010"/>
    </source>
</evidence>
<evidence type="ECO:0000256" key="5">
    <source>
        <dbReference type="ARBA" id="ARBA00022792"/>
    </source>
</evidence>
<dbReference type="GO" id="GO:0015031">
    <property type="term" value="P:protein transport"/>
    <property type="evidence" value="ECO:0007669"/>
    <property type="project" value="UniProtKB-KW"/>
</dbReference>
<evidence type="ECO:0000256" key="4">
    <source>
        <dbReference type="ARBA" id="ARBA00022723"/>
    </source>
</evidence>
<evidence type="ECO:0000256" key="11">
    <source>
        <dbReference type="ARBA" id="ARBA00023186"/>
    </source>
</evidence>
<keyword evidence="5 12" id="KW-0472">Membrane</keyword>
<dbReference type="STRING" id="402676.B6K680"/>
<dbReference type="AlphaFoldDB" id="B6K680"/>
<dbReference type="GO" id="GO:0051082">
    <property type="term" value="F:unfolded protein binding"/>
    <property type="evidence" value="ECO:0007669"/>
    <property type="project" value="EnsemblFungi"/>
</dbReference>
<evidence type="ECO:0000256" key="12">
    <source>
        <dbReference type="RuleBase" id="RU367043"/>
    </source>
</evidence>
<gene>
    <name evidence="15" type="primary">tim9</name>
    <name evidence="14" type="ORF">SJAG_04208</name>
</gene>
<evidence type="ECO:0000256" key="10">
    <source>
        <dbReference type="ARBA" id="ARBA00023157"/>
    </source>
</evidence>
<evidence type="ECO:0000259" key="13">
    <source>
        <dbReference type="Pfam" id="PF02953"/>
    </source>
</evidence>
<reference evidence="14 16" key="1">
    <citation type="journal article" date="2011" name="Science">
        <title>Comparative functional genomics of the fission yeasts.</title>
        <authorList>
            <person name="Rhind N."/>
            <person name="Chen Z."/>
            <person name="Yassour M."/>
            <person name="Thompson D.A."/>
            <person name="Haas B.J."/>
            <person name="Habib N."/>
            <person name="Wapinski I."/>
            <person name="Roy S."/>
            <person name="Lin M.F."/>
            <person name="Heiman D.I."/>
            <person name="Young S.K."/>
            <person name="Furuya K."/>
            <person name="Guo Y."/>
            <person name="Pidoux A."/>
            <person name="Chen H.M."/>
            <person name="Robbertse B."/>
            <person name="Goldberg J.M."/>
            <person name="Aoki K."/>
            <person name="Bayne E.H."/>
            <person name="Berlin A.M."/>
            <person name="Desjardins C.A."/>
            <person name="Dobbs E."/>
            <person name="Dukaj L."/>
            <person name="Fan L."/>
            <person name="FitzGerald M.G."/>
            <person name="French C."/>
            <person name="Gujja S."/>
            <person name="Hansen K."/>
            <person name="Keifenheim D."/>
            <person name="Levin J.Z."/>
            <person name="Mosher R.A."/>
            <person name="Mueller C.A."/>
            <person name="Pfiffner J."/>
            <person name="Priest M."/>
            <person name="Russ C."/>
            <person name="Smialowska A."/>
            <person name="Swoboda P."/>
            <person name="Sykes S.M."/>
            <person name="Vaughn M."/>
            <person name="Vengrova S."/>
            <person name="Yoder R."/>
            <person name="Zeng Q."/>
            <person name="Allshire R."/>
            <person name="Baulcombe D."/>
            <person name="Birren B.W."/>
            <person name="Brown W."/>
            <person name="Ekwall K."/>
            <person name="Kellis M."/>
            <person name="Leatherwood J."/>
            <person name="Levin H."/>
            <person name="Margalit H."/>
            <person name="Martienssen R."/>
            <person name="Nieduszynski C.A."/>
            <person name="Spatafora J.W."/>
            <person name="Friedman N."/>
            <person name="Dalgaard J.Z."/>
            <person name="Baumann P."/>
            <person name="Niki H."/>
            <person name="Regev A."/>
            <person name="Nusbaum C."/>
        </authorList>
    </citation>
    <scope>NUCLEOTIDE SEQUENCE [LARGE SCALE GENOMIC DNA]</scope>
    <source>
        <strain evidence="16">yFS275 / FY16936</strain>
    </source>
</reference>
<dbReference type="GO" id="GO:0140318">
    <property type="term" value="F:protein transporter activity"/>
    <property type="evidence" value="ECO:0007669"/>
    <property type="project" value="EnsemblFungi"/>
</dbReference>
<keyword evidence="8 12" id="KW-0811">Translocation</keyword>
<keyword evidence="3 12" id="KW-0813">Transport</keyword>
<keyword evidence="16" id="KW-1185">Reference proteome</keyword>
<evidence type="ECO:0000256" key="6">
    <source>
        <dbReference type="ARBA" id="ARBA00022833"/>
    </source>
</evidence>
<comment type="function">
    <text evidence="12">Mitochondrial intermembrane chaperone that participates in the import and insertion of some multi-pass transmembrane proteins into the mitochondrial inner membrane. Also required for the transfer of beta-barrel precursors from the TOM complex to the sorting and assembly machinery (SAM complex) of the outer membrane. Acts as a chaperone-like protein that protects the hydrophobic precursors from aggregation and guide them through the mitochondrial intermembrane space.</text>
</comment>
<evidence type="ECO:0000313" key="15">
    <source>
        <dbReference type="JaponicusDB" id="SJAG_04208"/>
    </source>
</evidence>
<keyword evidence="6" id="KW-0862">Zinc</keyword>
<evidence type="ECO:0000313" key="14">
    <source>
        <dbReference type="EMBL" id="EEB09034.1"/>
    </source>
</evidence>
<evidence type="ECO:0000256" key="1">
    <source>
        <dbReference type="ARBA" id="ARBA00004137"/>
    </source>
</evidence>